<dbReference type="EMBL" id="ML996697">
    <property type="protein sequence ID" value="KAF2399379.1"/>
    <property type="molecule type" value="Genomic_DNA"/>
</dbReference>
<dbReference type="Proteomes" id="UP000799640">
    <property type="component" value="Unassembled WGS sequence"/>
</dbReference>
<feature type="signal peptide" evidence="1">
    <location>
        <begin position="1"/>
        <end position="20"/>
    </location>
</feature>
<accession>A0A6G1HU69</accession>
<protein>
    <submittedName>
        <fullName evidence="2">Uncharacterized protein</fullName>
    </submittedName>
</protein>
<organism evidence="2 3">
    <name type="scientific">Trichodelitschia bisporula</name>
    <dbReference type="NCBI Taxonomy" id="703511"/>
    <lineage>
        <taxon>Eukaryota</taxon>
        <taxon>Fungi</taxon>
        <taxon>Dikarya</taxon>
        <taxon>Ascomycota</taxon>
        <taxon>Pezizomycotina</taxon>
        <taxon>Dothideomycetes</taxon>
        <taxon>Dothideomycetes incertae sedis</taxon>
        <taxon>Phaeotrichales</taxon>
        <taxon>Phaeotrichaceae</taxon>
        <taxon>Trichodelitschia</taxon>
    </lineage>
</organism>
<keyword evidence="1" id="KW-0732">Signal</keyword>
<gene>
    <name evidence="2" type="ORF">EJ06DRAFT_522326</name>
</gene>
<sequence>MHFAYILLFATVALARPAKSAKPKPTTIGGSPAWCTDDKAGLYRPNRQKTKHCCTTVKRKAHYNSTYVECMGHEGLGSGTKDIDYVGFAKCCKKDGGSGGTVVWSDGSVTGGG</sequence>
<keyword evidence="3" id="KW-1185">Reference proteome</keyword>
<feature type="chain" id="PRO_5026170083" evidence="1">
    <location>
        <begin position="21"/>
        <end position="113"/>
    </location>
</feature>
<dbReference type="InterPro" id="IPR045992">
    <property type="entry name" value="DUF5948"/>
</dbReference>
<dbReference type="AlphaFoldDB" id="A0A6G1HU69"/>
<evidence type="ECO:0000313" key="2">
    <source>
        <dbReference type="EMBL" id="KAF2399379.1"/>
    </source>
</evidence>
<dbReference type="Pfam" id="PF19373">
    <property type="entry name" value="DUF5948"/>
    <property type="match status" value="1"/>
</dbReference>
<evidence type="ECO:0000256" key="1">
    <source>
        <dbReference type="SAM" id="SignalP"/>
    </source>
</evidence>
<evidence type="ECO:0000313" key="3">
    <source>
        <dbReference type="Proteomes" id="UP000799640"/>
    </source>
</evidence>
<name>A0A6G1HU69_9PEZI</name>
<proteinExistence type="predicted"/>
<reference evidence="2" key="1">
    <citation type="journal article" date="2020" name="Stud. Mycol.">
        <title>101 Dothideomycetes genomes: a test case for predicting lifestyles and emergence of pathogens.</title>
        <authorList>
            <person name="Haridas S."/>
            <person name="Albert R."/>
            <person name="Binder M."/>
            <person name="Bloem J."/>
            <person name="Labutti K."/>
            <person name="Salamov A."/>
            <person name="Andreopoulos B."/>
            <person name="Baker S."/>
            <person name="Barry K."/>
            <person name="Bills G."/>
            <person name="Bluhm B."/>
            <person name="Cannon C."/>
            <person name="Castanera R."/>
            <person name="Culley D."/>
            <person name="Daum C."/>
            <person name="Ezra D."/>
            <person name="Gonzalez J."/>
            <person name="Henrissat B."/>
            <person name="Kuo A."/>
            <person name="Liang C."/>
            <person name="Lipzen A."/>
            <person name="Lutzoni F."/>
            <person name="Magnuson J."/>
            <person name="Mondo S."/>
            <person name="Nolan M."/>
            <person name="Ohm R."/>
            <person name="Pangilinan J."/>
            <person name="Park H.-J."/>
            <person name="Ramirez L."/>
            <person name="Alfaro M."/>
            <person name="Sun H."/>
            <person name="Tritt A."/>
            <person name="Yoshinaga Y."/>
            <person name="Zwiers L.-H."/>
            <person name="Turgeon B."/>
            <person name="Goodwin S."/>
            <person name="Spatafora J."/>
            <person name="Crous P."/>
            <person name="Grigoriev I."/>
        </authorList>
    </citation>
    <scope>NUCLEOTIDE SEQUENCE</scope>
    <source>
        <strain evidence="2">CBS 262.69</strain>
    </source>
</reference>